<keyword evidence="3" id="KW-1185">Reference proteome</keyword>
<dbReference type="PROSITE" id="PS50043">
    <property type="entry name" value="HTH_LUXR_2"/>
    <property type="match status" value="1"/>
</dbReference>
<comment type="caution">
    <text evidence="2">The sequence shown here is derived from an EMBL/GenBank/DDBJ whole genome shotgun (WGS) entry which is preliminary data.</text>
</comment>
<protein>
    <recommendedName>
        <fullName evidence="1">HTH luxR-type domain-containing protein</fullName>
    </recommendedName>
</protein>
<proteinExistence type="predicted"/>
<evidence type="ECO:0000313" key="2">
    <source>
        <dbReference type="EMBL" id="KAA9133007.1"/>
    </source>
</evidence>
<dbReference type="Proteomes" id="UP000326838">
    <property type="component" value="Unassembled WGS sequence"/>
</dbReference>
<accession>A0A5N0TFW1</accession>
<dbReference type="Pfam" id="PF00196">
    <property type="entry name" value="GerE"/>
    <property type="match status" value="1"/>
</dbReference>
<dbReference type="GO" id="GO:0006355">
    <property type="term" value="P:regulation of DNA-templated transcription"/>
    <property type="evidence" value="ECO:0007669"/>
    <property type="project" value="InterPro"/>
</dbReference>
<name>A0A5N0TFW1_9MICO</name>
<dbReference type="SUPFAM" id="SSF46894">
    <property type="entry name" value="C-terminal effector domain of the bipartite response regulators"/>
    <property type="match status" value="1"/>
</dbReference>
<dbReference type="InterPro" id="IPR036388">
    <property type="entry name" value="WH-like_DNA-bd_sf"/>
</dbReference>
<dbReference type="Gene3D" id="1.10.10.10">
    <property type="entry name" value="Winged helix-like DNA-binding domain superfamily/Winged helix DNA-binding domain"/>
    <property type="match status" value="1"/>
</dbReference>
<dbReference type="RefSeq" id="WP_150893558.1">
    <property type="nucleotide sequence ID" value="NZ_VYUY01000012.1"/>
</dbReference>
<dbReference type="EMBL" id="VYUY01000012">
    <property type="protein sequence ID" value="KAA9133007.1"/>
    <property type="molecule type" value="Genomic_DNA"/>
</dbReference>
<evidence type="ECO:0000313" key="3">
    <source>
        <dbReference type="Proteomes" id="UP000326838"/>
    </source>
</evidence>
<dbReference type="InterPro" id="IPR000792">
    <property type="entry name" value="Tscrpt_reg_LuxR_C"/>
</dbReference>
<feature type="domain" description="HTH luxR-type" evidence="1">
    <location>
        <begin position="442"/>
        <end position="507"/>
    </location>
</feature>
<gene>
    <name evidence="2" type="ORF">F6B40_09935</name>
</gene>
<dbReference type="GO" id="GO:0003677">
    <property type="term" value="F:DNA binding"/>
    <property type="evidence" value="ECO:0007669"/>
    <property type="project" value="InterPro"/>
</dbReference>
<sequence>MNVTDEAKAKEDLERALGSGQPDAIARAVIWNIWPLFSAHYDLLVSAVVSLPSSVLERYPAIRLLHPLTPVLARTTRPFKPLVYPDDARTMSADELDMLTLVQLIAFRFSGDVAASLIYARRLEDRILQVPNETRERADGPLWYFHHQIGSTLLAAGDSSRALLEFATARQLGKHSHQPDAERLALGRTALAHAVRGSLEDADVALAEATHQPPPTAAHVNSCLMTERTAAALIAVERMDDDIDDLLAGLDPYDSIEMAWPFALLARARALLVRRRAADALEAIRLANDAHPAQHGSFASDVISSTSIEAFCALGDIPGARRIAEENTRAGVFTSAATVRLDIHEGRFDQAEHGVRRILADRTIGPGQRAKAVLLSAWLEVARTGSLDRETALRIARRAETRNYRRLLATLPLQVIDSVRVHLTTDEARRFDENTAGLMHAEARSRPTLTGGELRVLNALLEHGTTAEIASAFHVSPNTIKSQLKSLYRKLGCATRGDALKTAARFHLLTSEKNENRA</sequence>
<dbReference type="InterPro" id="IPR016032">
    <property type="entry name" value="Sig_transdc_resp-reg_C-effctor"/>
</dbReference>
<reference evidence="3" key="1">
    <citation type="submission" date="2019-09" db="EMBL/GenBank/DDBJ databases">
        <title>Mumia zhuanghuii sp. nov. isolated from the intestinal contents of plateau pika (Ochotona curzoniae) in the Qinghai-Tibet plateau of China.</title>
        <authorList>
            <person name="Tian Z."/>
        </authorList>
    </citation>
    <scope>NUCLEOTIDE SEQUENCE [LARGE SCALE GENOMIC DNA]</scope>
    <source>
        <strain evidence="3">L-033</strain>
    </source>
</reference>
<evidence type="ECO:0000259" key="1">
    <source>
        <dbReference type="PROSITE" id="PS50043"/>
    </source>
</evidence>
<dbReference type="AlphaFoldDB" id="A0A5N0TFW1"/>
<dbReference type="SMART" id="SM00421">
    <property type="entry name" value="HTH_LUXR"/>
    <property type="match status" value="1"/>
</dbReference>
<organism evidence="2 3">
    <name type="scientific">Microbacterium caowuchunii</name>
    <dbReference type="NCBI Taxonomy" id="2614638"/>
    <lineage>
        <taxon>Bacteria</taxon>
        <taxon>Bacillati</taxon>
        <taxon>Actinomycetota</taxon>
        <taxon>Actinomycetes</taxon>
        <taxon>Micrococcales</taxon>
        <taxon>Microbacteriaceae</taxon>
        <taxon>Microbacterium</taxon>
    </lineage>
</organism>